<feature type="transmembrane region" description="Helical" evidence="1">
    <location>
        <begin position="108"/>
        <end position="134"/>
    </location>
</feature>
<dbReference type="AlphaFoldDB" id="A0A150PPX2"/>
<comment type="caution">
    <text evidence="2">The sequence shown here is derived from an EMBL/GenBank/DDBJ whole genome shotgun (WGS) entry which is preliminary data.</text>
</comment>
<evidence type="ECO:0000313" key="3">
    <source>
        <dbReference type="Proteomes" id="UP000075420"/>
    </source>
</evidence>
<keyword evidence="1" id="KW-0472">Membrane</keyword>
<name>A0A150PPX2_SORCE</name>
<evidence type="ECO:0000313" key="2">
    <source>
        <dbReference type="EMBL" id="KYF57596.1"/>
    </source>
</evidence>
<organism evidence="2 3">
    <name type="scientific">Sorangium cellulosum</name>
    <name type="common">Polyangium cellulosum</name>
    <dbReference type="NCBI Taxonomy" id="56"/>
    <lineage>
        <taxon>Bacteria</taxon>
        <taxon>Pseudomonadati</taxon>
        <taxon>Myxococcota</taxon>
        <taxon>Polyangia</taxon>
        <taxon>Polyangiales</taxon>
        <taxon>Polyangiaceae</taxon>
        <taxon>Sorangium</taxon>
    </lineage>
</organism>
<gene>
    <name evidence="2" type="ORF">BE08_41450</name>
</gene>
<reference evidence="2 3" key="1">
    <citation type="submission" date="2014-02" db="EMBL/GenBank/DDBJ databases">
        <title>The small core and large imbalanced accessory genome model reveals a collaborative survival strategy of Sorangium cellulosum strains in nature.</title>
        <authorList>
            <person name="Han K."/>
            <person name="Peng R."/>
            <person name="Blom J."/>
            <person name="Li Y.-Z."/>
        </authorList>
    </citation>
    <scope>NUCLEOTIDE SEQUENCE [LARGE SCALE GENOMIC DNA]</scope>
    <source>
        <strain evidence="2 3">So0157-25</strain>
    </source>
</reference>
<feature type="transmembrane region" description="Helical" evidence="1">
    <location>
        <begin position="48"/>
        <end position="65"/>
    </location>
</feature>
<feature type="transmembrane region" description="Helical" evidence="1">
    <location>
        <begin position="146"/>
        <end position="171"/>
    </location>
</feature>
<protein>
    <submittedName>
        <fullName evidence="2">Uncharacterized protein</fullName>
    </submittedName>
</protein>
<keyword evidence="1" id="KW-1133">Transmembrane helix</keyword>
<accession>A0A150PPX2</accession>
<sequence length="255" mass="27003">MIRLAWLDYLTTLRERKTWLCVAMLVYALVAIPVVLARPPEHVRTAIAAWFGDAASFQIFMFVWIDLTMNKAIAFIPVVLASGVVLRERDTGVLPLLASKPISIPRYFVLRALSACAVMVTLHAATQLAGAAYFTARVPGFRPGPFLGAMSLHAFAALFATALCAAIAAWVRHRAASALIGFATLGGLVGLSLVGFYQPAWRSLTLANPITLGALGLGSLDHLGPAVLGPPMLALTALTALTLAVGAAGVRRMEA</sequence>
<proteinExistence type="predicted"/>
<keyword evidence="1" id="KW-0812">Transmembrane</keyword>
<evidence type="ECO:0000256" key="1">
    <source>
        <dbReference type="SAM" id="Phobius"/>
    </source>
</evidence>
<feature type="transmembrane region" description="Helical" evidence="1">
    <location>
        <begin position="17"/>
        <end position="36"/>
    </location>
</feature>
<dbReference type="Proteomes" id="UP000075420">
    <property type="component" value="Unassembled WGS sequence"/>
</dbReference>
<feature type="transmembrane region" description="Helical" evidence="1">
    <location>
        <begin position="178"/>
        <end position="197"/>
    </location>
</feature>
<feature type="transmembrane region" description="Helical" evidence="1">
    <location>
        <begin position="232"/>
        <end position="250"/>
    </location>
</feature>
<dbReference type="EMBL" id="JELY01000912">
    <property type="protein sequence ID" value="KYF57596.1"/>
    <property type="molecule type" value="Genomic_DNA"/>
</dbReference>